<dbReference type="Proteomes" id="UP000708208">
    <property type="component" value="Unassembled WGS sequence"/>
</dbReference>
<dbReference type="AlphaFoldDB" id="A0A8J2JMR4"/>
<comment type="caution">
    <text evidence="1">The sequence shown here is derived from an EMBL/GenBank/DDBJ whole genome shotgun (WGS) entry which is preliminary data.</text>
</comment>
<accession>A0A8J2JMR4</accession>
<organism evidence="1 2">
    <name type="scientific">Allacma fusca</name>
    <dbReference type="NCBI Taxonomy" id="39272"/>
    <lineage>
        <taxon>Eukaryota</taxon>
        <taxon>Metazoa</taxon>
        <taxon>Ecdysozoa</taxon>
        <taxon>Arthropoda</taxon>
        <taxon>Hexapoda</taxon>
        <taxon>Collembola</taxon>
        <taxon>Symphypleona</taxon>
        <taxon>Sminthuridae</taxon>
        <taxon>Allacma</taxon>
    </lineage>
</organism>
<evidence type="ECO:0000313" key="2">
    <source>
        <dbReference type="Proteomes" id="UP000708208"/>
    </source>
</evidence>
<feature type="non-terminal residue" evidence="1">
    <location>
        <position position="1"/>
    </location>
</feature>
<dbReference type="EMBL" id="CAJVCH010069685">
    <property type="protein sequence ID" value="CAG7720335.1"/>
    <property type="molecule type" value="Genomic_DNA"/>
</dbReference>
<reference evidence="1" key="1">
    <citation type="submission" date="2021-06" db="EMBL/GenBank/DDBJ databases">
        <authorList>
            <person name="Hodson N. C."/>
            <person name="Mongue J. A."/>
            <person name="Jaron S. K."/>
        </authorList>
    </citation>
    <scope>NUCLEOTIDE SEQUENCE</scope>
</reference>
<evidence type="ECO:0000313" key="1">
    <source>
        <dbReference type="EMBL" id="CAG7720335.1"/>
    </source>
</evidence>
<proteinExistence type="predicted"/>
<keyword evidence="2" id="KW-1185">Reference proteome</keyword>
<protein>
    <submittedName>
        <fullName evidence="1">Uncharacterized protein</fullName>
    </submittedName>
</protein>
<name>A0A8J2JMR4_9HEXA</name>
<gene>
    <name evidence="1" type="ORF">AFUS01_LOCUS9617</name>
</gene>
<sequence length="73" mass="8540">LFVNILVKTIQLPRSRKGFNKTARRRITHGKRCGRKPIELESVKKYWERTQNLSTSVIQGSNNYVNGQPTRRN</sequence>